<dbReference type="PANTHER" id="PTHR10807:SF128">
    <property type="entry name" value="PHOSPHATIDYLINOSITOL-3,5-BISPHOSPHATE 3-PHOSPHATASE"/>
    <property type="match status" value="1"/>
</dbReference>
<dbReference type="KEGG" id="egl:EGR_00729"/>
<reference evidence="6 7" key="1">
    <citation type="journal article" date="2013" name="Nat. Genet.">
        <title>The genome of the hydatid tapeworm Echinococcus granulosus.</title>
        <authorList>
            <person name="Zheng H."/>
            <person name="Zhang W."/>
            <person name="Zhang L."/>
            <person name="Zhang Z."/>
            <person name="Li J."/>
            <person name="Lu G."/>
            <person name="Zhu Y."/>
            <person name="Wang Y."/>
            <person name="Huang Y."/>
            <person name="Liu J."/>
            <person name="Kang H."/>
            <person name="Chen J."/>
            <person name="Wang L."/>
            <person name="Chen A."/>
            <person name="Yu S."/>
            <person name="Gao Z."/>
            <person name="Jin L."/>
            <person name="Gu W."/>
            <person name="Wang Z."/>
            <person name="Zhao L."/>
            <person name="Shi B."/>
            <person name="Wen H."/>
            <person name="Lin R."/>
            <person name="Jones M.K."/>
            <person name="Brejova B."/>
            <person name="Vinar T."/>
            <person name="Zhao G."/>
            <person name="McManus D.P."/>
            <person name="Chen Z."/>
            <person name="Zhou Y."/>
            <person name="Wang S."/>
        </authorList>
    </citation>
    <scope>NUCLEOTIDE SEQUENCE [LARGE SCALE GENOMIC DNA]</scope>
</reference>
<dbReference type="OrthoDB" id="271628at2759"/>
<evidence type="ECO:0000256" key="1">
    <source>
        <dbReference type="ARBA" id="ARBA00007471"/>
    </source>
</evidence>
<feature type="active site" description="Phosphocysteine intermediate" evidence="3">
    <location>
        <position position="352"/>
    </location>
</feature>
<dbReference type="OMA" id="PESWRIT"/>
<evidence type="ECO:0000256" key="4">
    <source>
        <dbReference type="PIRSR" id="PIRSR630564-2"/>
    </source>
</evidence>
<dbReference type="InterPro" id="IPR030564">
    <property type="entry name" value="Myotubularin"/>
</dbReference>
<dbReference type="PANTHER" id="PTHR10807">
    <property type="entry name" value="MYOTUBULARIN-RELATED"/>
    <property type="match status" value="1"/>
</dbReference>
<comment type="caution">
    <text evidence="6">The sequence shown here is derived from an EMBL/GenBank/DDBJ whole genome shotgun (WGS) entry which is preliminary data.</text>
</comment>
<dbReference type="InterPro" id="IPR003595">
    <property type="entry name" value="Tyr_Pase_cat"/>
</dbReference>
<dbReference type="CTD" id="36336444"/>
<dbReference type="SUPFAM" id="SSF52799">
    <property type="entry name" value="(Phosphotyrosine protein) phosphatases II"/>
    <property type="match status" value="1"/>
</dbReference>
<dbReference type="InterPro" id="IPR010569">
    <property type="entry name" value="Myotubularin-like_Pase_dom"/>
</dbReference>
<dbReference type="GO" id="GO:0005737">
    <property type="term" value="C:cytoplasm"/>
    <property type="evidence" value="ECO:0007669"/>
    <property type="project" value="TreeGrafter"/>
</dbReference>
<gene>
    <name evidence="6" type="ORF">EGR_00729</name>
</gene>
<dbReference type="GeneID" id="36336444"/>
<sequence length="651" mass="73087">MPLTLSKSMLVIQRPIMPAEQLVTRYENCICLADGSNGVIELTNYRLSFVANGGARLSFYSVPLTTIQSVELKRPFGTEQIVQQAGLFLLCKDMRQIRFVLPDVRARDELGKYICDIIHPTHRTRPLFAYLFGEACIAESLYLKAGWNVYNPEDEYHRQNVNEGYKLCRTYPEVLVVPAKVTDDLLIRCAPHRARGRLPVLSWLHPESRASLTRAAQPLAGVQGRRNEADEELVRCIREANANTVNLLVFDARHQFTAVVNRGRGGGMENPAFYTNIQYSFMNIPNLHAMRASFAKLMTAINSVTLTQQDNVCWLKTIHNTKWLHNTQQILSAAAAAADQIENHKSSILVHCSDGWDRTPQVTSLAMLMLDPYYRTLRGFQTLVEKEWISFGHKFCQRTGGPADGGNLIFPHTSPALIAGSTSIKVGTSNPEERSPIFLQFIDCVWQMMIQFPASFEFNEPFLVTILDELYASRFGTFLFDSECEARNNFARTKTVSLWGYINSSIKAYLNPTYTPAEVSGHRLIIPCSMSYQLELWKGYYLRWQPFMRCQEPVLSRSSKVLDRMQKFRALSRRSKRGGTQKANVSPVAGSITSLPLAEMSTLDASVTLPAAQSAVSPRRIFPRFPISTSNIAAVTVAPAVEKAPVVAAQP</sequence>
<dbReference type="InterPro" id="IPR016130">
    <property type="entry name" value="Tyr_Pase_AS"/>
</dbReference>
<feature type="domain" description="Myotubularin phosphatase" evidence="5">
    <location>
        <begin position="146"/>
        <end position="541"/>
    </location>
</feature>
<organism evidence="6 7">
    <name type="scientific">Echinococcus granulosus</name>
    <name type="common">Hydatid tapeworm</name>
    <dbReference type="NCBI Taxonomy" id="6210"/>
    <lineage>
        <taxon>Eukaryota</taxon>
        <taxon>Metazoa</taxon>
        <taxon>Spiralia</taxon>
        <taxon>Lophotrochozoa</taxon>
        <taxon>Platyhelminthes</taxon>
        <taxon>Cestoda</taxon>
        <taxon>Eucestoda</taxon>
        <taxon>Cyclophyllidea</taxon>
        <taxon>Taeniidae</taxon>
        <taxon>Echinococcus</taxon>
        <taxon>Echinococcus granulosus group</taxon>
    </lineage>
</organism>
<dbReference type="InterPro" id="IPR011993">
    <property type="entry name" value="PH-like_dom_sf"/>
</dbReference>
<comment type="similarity">
    <text evidence="1">Belongs to the protein-tyrosine phosphatase family. Non-receptor class myotubularin subfamily.</text>
</comment>
<keyword evidence="7" id="KW-1185">Reference proteome</keyword>
<dbReference type="Pfam" id="PF06602">
    <property type="entry name" value="Myotub-related"/>
    <property type="match status" value="1"/>
</dbReference>
<dbReference type="PROSITE" id="PS51339">
    <property type="entry name" value="PPASE_MYOTUBULARIN"/>
    <property type="match status" value="1"/>
</dbReference>
<dbReference type="GO" id="GO:0004438">
    <property type="term" value="F:phosphatidylinositol-3-phosphate phosphatase activity"/>
    <property type="evidence" value="ECO:0007669"/>
    <property type="project" value="TreeGrafter"/>
</dbReference>
<dbReference type="STRING" id="6210.W6UR42"/>
<dbReference type="RefSeq" id="XP_024355381.1">
    <property type="nucleotide sequence ID" value="XM_024489978.1"/>
</dbReference>
<keyword evidence="2" id="KW-0443">Lipid metabolism</keyword>
<evidence type="ECO:0000313" key="7">
    <source>
        <dbReference type="Proteomes" id="UP000019149"/>
    </source>
</evidence>
<evidence type="ECO:0000259" key="5">
    <source>
        <dbReference type="PROSITE" id="PS51339"/>
    </source>
</evidence>
<dbReference type="GO" id="GO:0046856">
    <property type="term" value="P:phosphatidylinositol dephosphorylation"/>
    <property type="evidence" value="ECO:0007669"/>
    <property type="project" value="TreeGrafter"/>
</dbReference>
<dbReference type="InterPro" id="IPR029021">
    <property type="entry name" value="Prot-tyrosine_phosphatase-like"/>
</dbReference>
<dbReference type="GO" id="GO:0016020">
    <property type="term" value="C:membrane"/>
    <property type="evidence" value="ECO:0007669"/>
    <property type="project" value="TreeGrafter"/>
</dbReference>
<evidence type="ECO:0000256" key="3">
    <source>
        <dbReference type="PIRSR" id="PIRSR630564-1"/>
    </source>
</evidence>
<dbReference type="PROSITE" id="PS00383">
    <property type="entry name" value="TYR_PHOSPHATASE_1"/>
    <property type="match status" value="1"/>
</dbReference>
<proteinExistence type="inferred from homology"/>
<evidence type="ECO:0000256" key="2">
    <source>
        <dbReference type="ARBA" id="ARBA00023098"/>
    </source>
</evidence>
<feature type="binding site" evidence="4">
    <location>
        <begin position="352"/>
        <end position="358"/>
    </location>
    <ligand>
        <name>substrate</name>
    </ligand>
</feature>
<protein>
    <submittedName>
        <fullName evidence="6">Myotubularin-related protein</fullName>
    </submittedName>
</protein>
<name>W6UR42_ECHGR</name>
<dbReference type="EMBL" id="APAU02000003">
    <property type="protein sequence ID" value="EUB64185.1"/>
    <property type="molecule type" value="Genomic_DNA"/>
</dbReference>
<dbReference type="SMART" id="SM00404">
    <property type="entry name" value="PTPc_motif"/>
    <property type="match status" value="1"/>
</dbReference>
<dbReference type="Gene3D" id="2.30.29.30">
    <property type="entry name" value="Pleckstrin-homology domain (PH domain)/Phosphotyrosine-binding domain (PTB)"/>
    <property type="match status" value="1"/>
</dbReference>
<dbReference type="AlphaFoldDB" id="W6UR42"/>
<accession>W6UR42</accession>
<dbReference type="Proteomes" id="UP000019149">
    <property type="component" value="Unassembled WGS sequence"/>
</dbReference>
<evidence type="ECO:0000313" key="6">
    <source>
        <dbReference type="EMBL" id="EUB64185.1"/>
    </source>
</evidence>
<dbReference type="SUPFAM" id="SSF50729">
    <property type="entry name" value="PH domain-like"/>
    <property type="match status" value="1"/>
</dbReference>